<protein>
    <submittedName>
        <fullName evidence="8">RagB/SusD family nutrient uptake outer membrane protein</fullName>
    </submittedName>
</protein>
<evidence type="ECO:0000259" key="6">
    <source>
        <dbReference type="Pfam" id="PF07980"/>
    </source>
</evidence>
<keyword evidence="3" id="KW-0732">Signal</keyword>
<dbReference type="InterPro" id="IPR011990">
    <property type="entry name" value="TPR-like_helical_dom_sf"/>
</dbReference>
<dbReference type="InterPro" id="IPR012944">
    <property type="entry name" value="SusD_RagB_dom"/>
</dbReference>
<feature type="domain" description="SusD-like N-terminal" evidence="7">
    <location>
        <begin position="35"/>
        <end position="224"/>
    </location>
</feature>
<evidence type="ECO:0000256" key="5">
    <source>
        <dbReference type="ARBA" id="ARBA00023237"/>
    </source>
</evidence>
<organism evidence="8 9">
    <name type="scientific">Lacibacter sediminis</name>
    <dbReference type="NCBI Taxonomy" id="2760713"/>
    <lineage>
        <taxon>Bacteria</taxon>
        <taxon>Pseudomonadati</taxon>
        <taxon>Bacteroidota</taxon>
        <taxon>Chitinophagia</taxon>
        <taxon>Chitinophagales</taxon>
        <taxon>Chitinophagaceae</taxon>
        <taxon>Lacibacter</taxon>
    </lineage>
</organism>
<name>A0A7G5XDB0_9BACT</name>
<evidence type="ECO:0000313" key="9">
    <source>
        <dbReference type="Proteomes" id="UP000515344"/>
    </source>
</evidence>
<gene>
    <name evidence="8" type="ORF">H4075_15425</name>
</gene>
<dbReference type="Gene3D" id="1.25.40.390">
    <property type="match status" value="2"/>
</dbReference>
<comment type="similarity">
    <text evidence="2">Belongs to the SusD family.</text>
</comment>
<evidence type="ECO:0000256" key="4">
    <source>
        <dbReference type="ARBA" id="ARBA00023136"/>
    </source>
</evidence>
<proteinExistence type="inferred from homology"/>
<keyword evidence="9" id="KW-1185">Reference proteome</keyword>
<dbReference type="SUPFAM" id="SSF48452">
    <property type="entry name" value="TPR-like"/>
    <property type="match status" value="2"/>
</dbReference>
<evidence type="ECO:0000256" key="3">
    <source>
        <dbReference type="ARBA" id="ARBA00022729"/>
    </source>
</evidence>
<dbReference type="InterPro" id="IPR033985">
    <property type="entry name" value="SusD-like_N"/>
</dbReference>
<evidence type="ECO:0000313" key="8">
    <source>
        <dbReference type="EMBL" id="QNA43463.1"/>
    </source>
</evidence>
<feature type="domain" description="RagB/SusD" evidence="6">
    <location>
        <begin position="325"/>
        <end position="433"/>
    </location>
</feature>
<sequence length="705" mass="77158">MKNIHILILLVSLTNVSCKKLLETEPGFPTSSNFFRNKQEIDLAINGIYDPLFSGYPFYQEGLNERARHAYLGTDESTSNQRVSNNDYPTHYNSTSASSYVRGWWGIFFGGIERANIFLENIDNSTTLSKDEKDAYIGEAKFLRAHYLFLATQWFGDIPLRKSSTKSLADAQIAFTKSKEVYDYVIAEMTEAENLLSSRTASKVSYNERVTQTVVQGILARVCLFAAGAPVNDTKRYAEASAWAQKVIASGLHKLTPDYQQVFINHSSNVYDNVNRETMWQISAITGLTDATLREQWVPRVGITATSGLLATVSGWERTNPRAYYTYASGDLRRDWNIAPFWYGNSSATTPNPMTYFAAADSKWNREPGKWRRYYEPITTTAGLVSSQCFPLLRYADVLLMFAEAEGIANGPSSIGTIAGISPVDAINLVRRRGYGETKNSRGIASVTVLTGGSGYRAGTTPPITFVGGTRNLRTQTIAGRPYLNEDPRATGVVTGGAVTKVNLVTTGDCYQTLPTVVVGTAWTASTAYTLNTQVVNGGRLYTVTTAGTSGATGPTHTSGAVANGTATLTYAGVAATAVAEFPPSADLSTSDYNSAEKFIKLIRDERLRELAFENLRRQDLKRWGILIETVRKIGVEVGSGSDELNPDGTKLYGPYTIPRNAAPFNAASNIFSTGPNNISEKDIFLPIPLSEILYNKLSTQNPGF</sequence>
<evidence type="ECO:0000256" key="1">
    <source>
        <dbReference type="ARBA" id="ARBA00004442"/>
    </source>
</evidence>
<accession>A0A7G5XDB0</accession>
<dbReference type="Pfam" id="PF14322">
    <property type="entry name" value="SusD-like_3"/>
    <property type="match status" value="1"/>
</dbReference>
<dbReference type="Proteomes" id="UP000515344">
    <property type="component" value="Chromosome"/>
</dbReference>
<keyword evidence="4" id="KW-0472">Membrane</keyword>
<keyword evidence="5" id="KW-0998">Cell outer membrane</keyword>
<dbReference type="GO" id="GO:0009279">
    <property type="term" value="C:cell outer membrane"/>
    <property type="evidence" value="ECO:0007669"/>
    <property type="project" value="UniProtKB-SubCell"/>
</dbReference>
<feature type="domain" description="RagB/SusD" evidence="6">
    <location>
        <begin position="588"/>
        <end position="705"/>
    </location>
</feature>
<dbReference type="AlphaFoldDB" id="A0A7G5XDB0"/>
<evidence type="ECO:0000259" key="7">
    <source>
        <dbReference type="Pfam" id="PF14322"/>
    </source>
</evidence>
<dbReference type="EMBL" id="CP060007">
    <property type="protein sequence ID" value="QNA43463.1"/>
    <property type="molecule type" value="Genomic_DNA"/>
</dbReference>
<comment type="subcellular location">
    <subcellularLocation>
        <location evidence="1">Cell outer membrane</location>
    </subcellularLocation>
</comment>
<evidence type="ECO:0000256" key="2">
    <source>
        <dbReference type="ARBA" id="ARBA00006275"/>
    </source>
</evidence>
<dbReference type="Pfam" id="PF07980">
    <property type="entry name" value="SusD_RagB"/>
    <property type="match status" value="2"/>
</dbReference>
<dbReference type="KEGG" id="lacs:H4075_15425"/>
<reference evidence="9" key="1">
    <citation type="submission" date="2020-08" db="EMBL/GenBank/DDBJ databases">
        <title>Lacibacter sp. S13-6-6 genome sequencing.</title>
        <authorList>
            <person name="Jin L."/>
        </authorList>
    </citation>
    <scope>NUCLEOTIDE SEQUENCE [LARGE SCALE GENOMIC DNA]</scope>
    <source>
        <strain evidence="9">S13-6-6</strain>
    </source>
</reference>
<dbReference type="RefSeq" id="WP_182801728.1">
    <property type="nucleotide sequence ID" value="NZ_CP060007.1"/>
</dbReference>